<accession>A0A9Q8LGM3</accession>
<proteinExistence type="predicted"/>
<reference evidence="2" key="1">
    <citation type="submission" date="2021-12" db="EMBL/GenBank/DDBJ databases">
        <authorList>
            <person name="Zaccaron A."/>
            <person name="Stergiopoulos I."/>
        </authorList>
    </citation>
    <scope>NUCLEOTIDE SEQUENCE</scope>
    <source>
        <strain evidence="2">Race5_Kim</strain>
    </source>
</reference>
<keyword evidence="3" id="KW-1185">Reference proteome</keyword>
<dbReference type="EMBL" id="CP090166">
    <property type="protein sequence ID" value="UJO16268.1"/>
    <property type="molecule type" value="Genomic_DNA"/>
</dbReference>
<feature type="region of interest" description="Disordered" evidence="1">
    <location>
        <begin position="133"/>
        <end position="152"/>
    </location>
</feature>
<feature type="compositionally biased region" description="Basic and acidic residues" evidence="1">
    <location>
        <begin position="185"/>
        <end position="195"/>
    </location>
</feature>
<organism evidence="2 3">
    <name type="scientific">Passalora fulva</name>
    <name type="common">Tomato leaf mold</name>
    <name type="synonym">Cladosporium fulvum</name>
    <dbReference type="NCBI Taxonomy" id="5499"/>
    <lineage>
        <taxon>Eukaryota</taxon>
        <taxon>Fungi</taxon>
        <taxon>Dikarya</taxon>
        <taxon>Ascomycota</taxon>
        <taxon>Pezizomycotina</taxon>
        <taxon>Dothideomycetes</taxon>
        <taxon>Dothideomycetidae</taxon>
        <taxon>Mycosphaerellales</taxon>
        <taxon>Mycosphaerellaceae</taxon>
        <taxon>Fulvia</taxon>
    </lineage>
</organism>
<evidence type="ECO:0000313" key="2">
    <source>
        <dbReference type="EMBL" id="UJO16268.1"/>
    </source>
</evidence>
<dbReference type="OrthoDB" id="10586592at2759"/>
<dbReference type="KEGG" id="ffu:CLAFUR5_05242"/>
<evidence type="ECO:0000313" key="3">
    <source>
        <dbReference type="Proteomes" id="UP000756132"/>
    </source>
</evidence>
<dbReference type="RefSeq" id="XP_047760634.1">
    <property type="nucleotide sequence ID" value="XM_047904390.1"/>
</dbReference>
<dbReference type="AlphaFoldDB" id="A0A9Q8LGM3"/>
<feature type="compositionally biased region" description="Basic residues" evidence="1">
    <location>
        <begin position="1"/>
        <end position="11"/>
    </location>
</feature>
<dbReference type="GeneID" id="71985120"/>
<evidence type="ECO:0000256" key="1">
    <source>
        <dbReference type="SAM" id="MobiDB-lite"/>
    </source>
</evidence>
<feature type="region of interest" description="Disordered" evidence="1">
    <location>
        <begin position="161"/>
        <end position="227"/>
    </location>
</feature>
<protein>
    <submittedName>
        <fullName evidence="2">Uncharacterized protein</fullName>
    </submittedName>
</protein>
<reference evidence="2" key="2">
    <citation type="journal article" date="2022" name="Microb. Genom.">
        <title>A chromosome-scale genome assembly of the tomato pathogen Cladosporium fulvum reveals a compartmentalized genome architecture and the presence of a dispensable chromosome.</title>
        <authorList>
            <person name="Zaccaron A.Z."/>
            <person name="Chen L.H."/>
            <person name="Samaras A."/>
            <person name="Stergiopoulos I."/>
        </authorList>
    </citation>
    <scope>NUCLEOTIDE SEQUENCE</scope>
    <source>
        <strain evidence="2">Race5_Kim</strain>
    </source>
</reference>
<dbReference type="Proteomes" id="UP000756132">
    <property type="component" value="Chromosome 4"/>
</dbReference>
<name>A0A9Q8LGM3_PASFU</name>
<gene>
    <name evidence="2" type="ORF">CLAFUR5_05242</name>
</gene>
<sequence>MAPRIGQKKNRPLSGMSPWTDDERRGLKVLFENPHILNPNNIANQNNFQRIFAQAFPAKSGKAFRHLYDQWQPRFTISRRTGKPERSMRWFVIDRPNPRDQTPYTAQELADLTRVESLLQNAATALGVSWTAQPSAPAAPTAPAAPAAPTAPVAPARLAAPAAPAPQNGGGPEDVDDDVNLGDQDAPHGEQHVGEEIQGEGEEDALEAGQEREQQEGYGGSSHEDNGYEIRDEVMADFGLTEEELEAQEYDRQQAAMEDAVMQDATQPAVEPTERITLYVSKHRVRLSANITFNEAGGAQHISFNRPDTARQKLPYLHVVRDCVWNGARAAWTSRRNNINYYIRLPATRLSACAERFFVPQRIYFDDDAELSPVMVCRYEACKVCEEYRRQWSDYQARSMALGLQG</sequence>
<feature type="compositionally biased region" description="Acidic residues" evidence="1">
    <location>
        <begin position="197"/>
        <end position="206"/>
    </location>
</feature>
<feature type="region of interest" description="Disordered" evidence="1">
    <location>
        <begin position="1"/>
        <end position="20"/>
    </location>
</feature>